<accession>A0A8K0MEI6</accession>
<comment type="caution">
    <text evidence="1">The sequence shown here is derived from an EMBL/GenBank/DDBJ whole genome shotgun (WGS) entry which is preliminary data.</text>
</comment>
<protein>
    <submittedName>
        <fullName evidence="1">Uncharacterized protein</fullName>
    </submittedName>
</protein>
<name>A0A8K0MEI6_9ROSA</name>
<dbReference type="Proteomes" id="UP000796880">
    <property type="component" value="Unassembled WGS sequence"/>
</dbReference>
<evidence type="ECO:0000313" key="1">
    <source>
        <dbReference type="EMBL" id="KAF3443345.1"/>
    </source>
</evidence>
<gene>
    <name evidence="1" type="ORF">FNV43_RR13027</name>
</gene>
<sequence length="183" mass="21102">MDQLVSTFLCVSRKRSYDLMEEPDYKRPRLSMEPTFFQSDIAAELHQAEVKVETSSVKSCQCPGKGVMVQGELSYLMAPTTPVSSSKFEYKEIGVFEESLRQELEWKKLDVAKFLSGFTMAVPLLDEQVCIRMTLPNKKLLMIILIISVLKFHARQRQALKKETLKKKRILKMKSSEEFLVDI</sequence>
<dbReference type="AlphaFoldDB" id="A0A8K0MEI6"/>
<proteinExistence type="predicted"/>
<evidence type="ECO:0000313" key="2">
    <source>
        <dbReference type="Proteomes" id="UP000796880"/>
    </source>
</evidence>
<keyword evidence="2" id="KW-1185">Reference proteome</keyword>
<organism evidence="1 2">
    <name type="scientific">Rhamnella rubrinervis</name>
    <dbReference type="NCBI Taxonomy" id="2594499"/>
    <lineage>
        <taxon>Eukaryota</taxon>
        <taxon>Viridiplantae</taxon>
        <taxon>Streptophyta</taxon>
        <taxon>Embryophyta</taxon>
        <taxon>Tracheophyta</taxon>
        <taxon>Spermatophyta</taxon>
        <taxon>Magnoliopsida</taxon>
        <taxon>eudicotyledons</taxon>
        <taxon>Gunneridae</taxon>
        <taxon>Pentapetalae</taxon>
        <taxon>rosids</taxon>
        <taxon>fabids</taxon>
        <taxon>Rosales</taxon>
        <taxon>Rhamnaceae</taxon>
        <taxon>rhamnoid group</taxon>
        <taxon>Rhamneae</taxon>
        <taxon>Rhamnella</taxon>
    </lineage>
</organism>
<reference evidence="1" key="1">
    <citation type="submission" date="2020-03" db="EMBL/GenBank/DDBJ databases">
        <title>A high-quality chromosome-level genome assembly of a woody plant with both climbing and erect habits, Rhamnella rubrinervis.</title>
        <authorList>
            <person name="Lu Z."/>
            <person name="Yang Y."/>
            <person name="Zhu X."/>
            <person name="Sun Y."/>
        </authorList>
    </citation>
    <scope>NUCLEOTIDE SEQUENCE</scope>
    <source>
        <strain evidence="1">BYM</strain>
        <tissue evidence="1">Leaf</tissue>
    </source>
</reference>
<dbReference type="EMBL" id="VOIH02000006">
    <property type="protein sequence ID" value="KAF3443345.1"/>
    <property type="molecule type" value="Genomic_DNA"/>
</dbReference>